<organism evidence="1 2">
    <name type="scientific">Corynebacterium simulans</name>
    <dbReference type="NCBI Taxonomy" id="146827"/>
    <lineage>
        <taxon>Bacteria</taxon>
        <taxon>Bacillati</taxon>
        <taxon>Actinomycetota</taxon>
        <taxon>Actinomycetes</taxon>
        <taxon>Mycobacteriales</taxon>
        <taxon>Corynebacteriaceae</taxon>
        <taxon>Corynebacterium</taxon>
    </lineage>
</organism>
<evidence type="ECO:0000313" key="2">
    <source>
        <dbReference type="Proteomes" id="UP000070339"/>
    </source>
</evidence>
<sequence length="55" mass="6247">MSIPPGLLKEVLALNVNSVDVWRTRDYLVALAEKEGIEIPAFIRLLLYLSGFHHQ</sequence>
<accession>A0ABR5V9S1</accession>
<proteinExistence type="predicted"/>
<dbReference type="Proteomes" id="UP000070339">
    <property type="component" value="Unassembled WGS sequence"/>
</dbReference>
<evidence type="ECO:0000313" key="1">
    <source>
        <dbReference type="EMBL" id="KXU18354.1"/>
    </source>
</evidence>
<name>A0ABR5V9S1_9CORY</name>
<comment type="caution">
    <text evidence="1">The sequence shown here is derived from an EMBL/GenBank/DDBJ whole genome shotgun (WGS) entry which is preliminary data.</text>
</comment>
<gene>
    <name evidence="1" type="ORF">WM41_0908</name>
</gene>
<dbReference type="EMBL" id="LTEB01000024">
    <property type="protein sequence ID" value="KXU18354.1"/>
    <property type="molecule type" value="Genomic_DNA"/>
</dbReference>
<reference evidence="1 2" key="1">
    <citation type="journal article" date="2016" name="Int. J. Syst. Evol. Microbiol.">
        <title>Resolving the Complexity of Human Skin Metagenomes Using Single-Molecule Sequencing.</title>
        <authorList>
            <consortium name="NISC Comparative Sequencing Program"/>
            <person name="Tsai Y.C."/>
            <person name="Conlan S."/>
            <person name="Deming C."/>
            <person name="Segre J.A."/>
            <person name="Kong H.H."/>
            <person name="Korlach J."/>
            <person name="Oh J."/>
        </authorList>
    </citation>
    <scope>NUCLEOTIDE SEQUENCE [LARGE SCALE GENOMIC DNA]</scope>
    <source>
        <strain evidence="1 2">1B08</strain>
    </source>
</reference>
<protein>
    <submittedName>
        <fullName evidence="1">Uncharacterized protein</fullName>
    </submittedName>
</protein>
<keyword evidence="2" id="KW-1185">Reference proteome</keyword>